<dbReference type="Pfam" id="PF01032">
    <property type="entry name" value="FecCD"/>
    <property type="match status" value="1"/>
</dbReference>
<dbReference type="GO" id="GO:0005886">
    <property type="term" value="C:plasma membrane"/>
    <property type="evidence" value="ECO:0007669"/>
    <property type="project" value="UniProtKB-SubCell"/>
</dbReference>
<dbReference type="SUPFAM" id="SSF81345">
    <property type="entry name" value="ABC transporter involved in vitamin B12 uptake, BtuC"/>
    <property type="match status" value="1"/>
</dbReference>
<evidence type="ECO:0000256" key="8">
    <source>
        <dbReference type="SAM" id="MobiDB-lite"/>
    </source>
</evidence>
<dbReference type="CDD" id="cd06550">
    <property type="entry name" value="TM_ABC_iron-siderophores_like"/>
    <property type="match status" value="1"/>
</dbReference>
<feature type="transmembrane region" description="Helical" evidence="9">
    <location>
        <begin position="358"/>
        <end position="380"/>
    </location>
</feature>
<evidence type="ECO:0000256" key="1">
    <source>
        <dbReference type="ARBA" id="ARBA00004651"/>
    </source>
</evidence>
<feature type="transmembrane region" description="Helical" evidence="9">
    <location>
        <begin position="316"/>
        <end position="346"/>
    </location>
</feature>
<dbReference type="PANTHER" id="PTHR30472:SF67">
    <property type="entry name" value="PERMEASE OF ABC TRANSPORTER-RELATED"/>
    <property type="match status" value="1"/>
</dbReference>
<dbReference type="PANTHER" id="PTHR30472">
    <property type="entry name" value="FERRIC ENTEROBACTIN TRANSPORT SYSTEM PERMEASE PROTEIN"/>
    <property type="match status" value="1"/>
</dbReference>
<sequence>MTSSETGTETRTEAGAESGTGTRTEAGAESGAESGTESQAPPGSSARHPTAPSARGPSSGGSAAPPRAAGGRRLAFPAVLVLLAALLGVSLVAAVGLGPVSIPFADVARMLGHRLLPWLVPQAPGGPRAVIVLDIRFPRVLLGAVVGAGLAVVGAVLQAVLRNPLADPYIIGASSGASLGAVLVMLAGLSPFGPLSLPLSAFAGAMAAFALVLALSRRGGQVAPARLILAGVAVAALTEAVTSYIVLTTPEKEVRSALFWSLGGLSGTQWRDVGVPALVVAAAAAWAVSRAGPLNALALGDEGATSLGVEVDRLRLWLIVVCALVIGTVVAVSGGIGFVALMVPHAVRLASGGDNRRLIPIGALAGALLLVWVDVAARMLNRPDEIPIGVITAVLGSPFFLMLLVRADRRGPR</sequence>
<feature type="transmembrane region" description="Helical" evidence="9">
    <location>
        <begin position="195"/>
        <end position="215"/>
    </location>
</feature>
<keyword evidence="3" id="KW-0813">Transport</keyword>
<dbReference type="Gene3D" id="1.10.3470.10">
    <property type="entry name" value="ABC transporter involved in vitamin B12 uptake, BtuC"/>
    <property type="match status" value="1"/>
</dbReference>
<dbReference type="RefSeq" id="WP_239128032.1">
    <property type="nucleotide sequence ID" value="NZ_BOOJ01000045.1"/>
</dbReference>
<dbReference type="AlphaFoldDB" id="A0A8J3SKC0"/>
<keyword evidence="5 9" id="KW-0812">Transmembrane</keyword>
<evidence type="ECO:0000256" key="7">
    <source>
        <dbReference type="ARBA" id="ARBA00023136"/>
    </source>
</evidence>
<reference evidence="10 11" key="1">
    <citation type="submission" date="2021-01" db="EMBL/GenBank/DDBJ databases">
        <title>Whole genome shotgun sequence of Planobispora siamensis NBRC 107568.</title>
        <authorList>
            <person name="Komaki H."/>
            <person name="Tamura T."/>
        </authorList>
    </citation>
    <scope>NUCLEOTIDE SEQUENCE [LARGE SCALE GENOMIC DNA]</scope>
    <source>
        <strain evidence="10 11">NBRC 107568</strain>
    </source>
</reference>
<feature type="compositionally biased region" description="Low complexity" evidence="8">
    <location>
        <begin position="51"/>
        <end position="68"/>
    </location>
</feature>
<gene>
    <name evidence="10" type="ORF">Psi01_53100</name>
</gene>
<dbReference type="InterPro" id="IPR037294">
    <property type="entry name" value="ABC_BtuC-like"/>
</dbReference>
<keyword evidence="7 9" id="KW-0472">Membrane</keyword>
<evidence type="ECO:0000256" key="9">
    <source>
        <dbReference type="SAM" id="Phobius"/>
    </source>
</evidence>
<feature type="transmembrane region" description="Helical" evidence="9">
    <location>
        <begin position="168"/>
        <end position="189"/>
    </location>
</feature>
<evidence type="ECO:0000256" key="4">
    <source>
        <dbReference type="ARBA" id="ARBA00022475"/>
    </source>
</evidence>
<name>A0A8J3SKC0_9ACTN</name>
<evidence type="ECO:0000256" key="2">
    <source>
        <dbReference type="ARBA" id="ARBA00007935"/>
    </source>
</evidence>
<feature type="transmembrane region" description="Helical" evidence="9">
    <location>
        <begin position="386"/>
        <end position="405"/>
    </location>
</feature>
<accession>A0A8J3SKC0</accession>
<feature type="transmembrane region" description="Helical" evidence="9">
    <location>
        <begin position="140"/>
        <end position="161"/>
    </location>
</feature>
<comment type="caution">
    <text evidence="10">The sequence shown here is derived from an EMBL/GenBank/DDBJ whole genome shotgun (WGS) entry which is preliminary data.</text>
</comment>
<dbReference type="EMBL" id="BOOJ01000045">
    <property type="protein sequence ID" value="GIH94680.1"/>
    <property type="molecule type" value="Genomic_DNA"/>
</dbReference>
<evidence type="ECO:0000313" key="10">
    <source>
        <dbReference type="EMBL" id="GIH94680.1"/>
    </source>
</evidence>
<dbReference type="GO" id="GO:0033214">
    <property type="term" value="P:siderophore-iron import into cell"/>
    <property type="evidence" value="ECO:0007669"/>
    <property type="project" value="TreeGrafter"/>
</dbReference>
<feature type="compositionally biased region" description="Low complexity" evidence="8">
    <location>
        <begin position="15"/>
        <end position="38"/>
    </location>
</feature>
<organism evidence="10 11">
    <name type="scientific">Planobispora siamensis</name>
    <dbReference type="NCBI Taxonomy" id="936338"/>
    <lineage>
        <taxon>Bacteria</taxon>
        <taxon>Bacillati</taxon>
        <taxon>Actinomycetota</taxon>
        <taxon>Actinomycetes</taxon>
        <taxon>Streptosporangiales</taxon>
        <taxon>Streptosporangiaceae</taxon>
        <taxon>Planobispora</taxon>
    </lineage>
</organism>
<evidence type="ECO:0000256" key="3">
    <source>
        <dbReference type="ARBA" id="ARBA00022448"/>
    </source>
</evidence>
<proteinExistence type="inferred from homology"/>
<feature type="transmembrane region" description="Helical" evidence="9">
    <location>
        <begin position="227"/>
        <end position="247"/>
    </location>
</feature>
<feature type="transmembrane region" description="Helical" evidence="9">
    <location>
        <begin position="74"/>
        <end position="97"/>
    </location>
</feature>
<keyword evidence="11" id="KW-1185">Reference proteome</keyword>
<protein>
    <submittedName>
        <fullName evidence="10">ABC transporter permease</fullName>
    </submittedName>
</protein>
<dbReference type="GO" id="GO:0022857">
    <property type="term" value="F:transmembrane transporter activity"/>
    <property type="evidence" value="ECO:0007669"/>
    <property type="project" value="InterPro"/>
</dbReference>
<evidence type="ECO:0000313" key="11">
    <source>
        <dbReference type="Proteomes" id="UP000619788"/>
    </source>
</evidence>
<evidence type="ECO:0000256" key="5">
    <source>
        <dbReference type="ARBA" id="ARBA00022692"/>
    </source>
</evidence>
<comment type="subcellular location">
    <subcellularLocation>
        <location evidence="1">Cell membrane</location>
        <topology evidence="1">Multi-pass membrane protein</topology>
    </subcellularLocation>
</comment>
<keyword evidence="6 9" id="KW-1133">Transmembrane helix</keyword>
<evidence type="ECO:0000256" key="6">
    <source>
        <dbReference type="ARBA" id="ARBA00022989"/>
    </source>
</evidence>
<feature type="region of interest" description="Disordered" evidence="8">
    <location>
        <begin position="1"/>
        <end position="68"/>
    </location>
</feature>
<keyword evidence="4" id="KW-1003">Cell membrane</keyword>
<dbReference type="FunFam" id="1.10.3470.10:FF:000001">
    <property type="entry name" value="Vitamin B12 ABC transporter permease BtuC"/>
    <property type="match status" value="1"/>
</dbReference>
<comment type="similarity">
    <text evidence="2">Belongs to the binding-protein-dependent transport system permease family. FecCD subfamily.</text>
</comment>
<dbReference type="Proteomes" id="UP000619788">
    <property type="component" value="Unassembled WGS sequence"/>
</dbReference>
<dbReference type="InterPro" id="IPR000522">
    <property type="entry name" value="ABC_transptr_permease_BtuC"/>
</dbReference>